<name>A0ABV9TSW0_9ACTN</name>
<dbReference type="Proteomes" id="UP001595872">
    <property type="component" value="Unassembled WGS sequence"/>
</dbReference>
<evidence type="ECO:0000256" key="4">
    <source>
        <dbReference type="ARBA" id="ARBA00022823"/>
    </source>
</evidence>
<dbReference type="RefSeq" id="WP_378252815.1">
    <property type="nucleotide sequence ID" value="NZ_JBHSIT010000002.1"/>
</dbReference>
<dbReference type="InterPro" id="IPR011053">
    <property type="entry name" value="Single_hybrid_motif"/>
</dbReference>
<evidence type="ECO:0000256" key="5">
    <source>
        <dbReference type="ARBA" id="ARBA00023315"/>
    </source>
</evidence>
<comment type="cofactor">
    <cofactor evidence="1 6">
        <name>(R)-lipoate</name>
        <dbReference type="ChEBI" id="CHEBI:83088"/>
    </cofactor>
</comment>
<feature type="compositionally biased region" description="Basic and acidic residues" evidence="7">
    <location>
        <begin position="186"/>
        <end position="204"/>
    </location>
</feature>
<dbReference type="PANTHER" id="PTHR43178:SF5">
    <property type="entry name" value="LIPOAMIDE ACYLTRANSFERASE COMPONENT OF BRANCHED-CHAIN ALPHA-KETO ACID DEHYDROGENASE COMPLEX, MITOCHONDRIAL"/>
    <property type="match status" value="1"/>
</dbReference>
<reference evidence="11" key="1">
    <citation type="journal article" date="2019" name="Int. J. Syst. Evol. Microbiol.">
        <title>The Global Catalogue of Microorganisms (GCM) 10K type strain sequencing project: providing services to taxonomists for standard genome sequencing and annotation.</title>
        <authorList>
            <consortium name="The Broad Institute Genomics Platform"/>
            <consortium name="The Broad Institute Genome Sequencing Center for Infectious Disease"/>
            <person name="Wu L."/>
            <person name="Ma J."/>
        </authorList>
    </citation>
    <scope>NUCLEOTIDE SEQUENCE [LARGE SCALE GENOMIC DNA]</scope>
    <source>
        <strain evidence="11">KLKA75</strain>
    </source>
</reference>
<dbReference type="EMBL" id="JBHSIT010000002">
    <property type="protein sequence ID" value="MFC4907074.1"/>
    <property type="molecule type" value="Genomic_DNA"/>
</dbReference>
<keyword evidence="3 6" id="KW-0808">Transferase</keyword>
<protein>
    <recommendedName>
        <fullName evidence="6">Dihydrolipoamide acetyltransferase component of pyruvate dehydrogenase complex</fullName>
        <ecNumber evidence="6">2.3.1.-</ecNumber>
    </recommendedName>
</protein>
<evidence type="ECO:0000313" key="10">
    <source>
        <dbReference type="EMBL" id="MFC4907074.1"/>
    </source>
</evidence>
<dbReference type="InterPro" id="IPR023213">
    <property type="entry name" value="CAT-like_dom_sf"/>
</dbReference>
<dbReference type="CDD" id="cd06849">
    <property type="entry name" value="lipoyl_domain"/>
    <property type="match status" value="1"/>
</dbReference>
<keyword evidence="4 6" id="KW-0450">Lipoyl</keyword>
<sequence length="525" mass="54290">MPEFRMPSLGADMDEGTLTQWLVHPGDEVHRGDVVAVVETAKADIEVECFADGTVDRLLVEPGATVPVGTPLAVIGAGGRTAPPEPAAAPAEPARPAVPEPAQAPAPEPAPQPTPEPAPQPVHVPSAPVATPLVRRLATDLGVDLAAVKGSGHDGRVVRADVERAARRTRPAGRPAARPVAAVPERPAEHPAEHPAGRPAEHPAGRPAGRPGRRRVTPLARRLAGERGIDLATVVGTGAHDTVLAADVRHAAAPAAEASAPSGKASAPSGKASAPVGKPSALSGKASAPTAGPSATVAGGRGPDRKAAMRLAIGRSMARSKREIPHYYLSTTIDMGPALDWLREHNRGVPVSRRLVPAALLLCASARAAREVPELNGHWIDDAFVPGEGVHLGVTVALREGGLTTPVLRDAAGLPPEDVMSRLKDLVRRARTGRLRGSEMDGATLTVTDLGDQGVESVTGVIHPPQVALLGFGAVRERPWAVDGLLGVRPLVTATLSGDHRASDGRTGARLLTALDRLLRHPEEL</sequence>
<dbReference type="SUPFAM" id="SSF47005">
    <property type="entry name" value="Peripheral subunit-binding domain of 2-oxo acid dehydrogenase complex"/>
    <property type="match status" value="2"/>
</dbReference>
<dbReference type="Gene3D" id="3.30.559.10">
    <property type="entry name" value="Chloramphenicol acetyltransferase-like domain"/>
    <property type="match status" value="1"/>
</dbReference>
<dbReference type="Pfam" id="PF00198">
    <property type="entry name" value="2-oxoacid_dh"/>
    <property type="match status" value="1"/>
</dbReference>
<dbReference type="Pfam" id="PF02817">
    <property type="entry name" value="E3_binding"/>
    <property type="match status" value="2"/>
</dbReference>
<dbReference type="Gene3D" id="4.10.320.10">
    <property type="entry name" value="E3-binding domain"/>
    <property type="match status" value="2"/>
</dbReference>
<evidence type="ECO:0000256" key="3">
    <source>
        <dbReference type="ARBA" id="ARBA00022679"/>
    </source>
</evidence>
<evidence type="ECO:0000259" key="8">
    <source>
        <dbReference type="PROSITE" id="PS50968"/>
    </source>
</evidence>
<dbReference type="InterPro" id="IPR001078">
    <property type="entry name" value="2-oxoacid_DH_actylTfrase"/>
</dbReference>
<dbReference type="Gene3D" id="2.40.50.100">
    <property type="match status" value="1"/>
</dbReference>
<dbReference type="PROSITE" id="PS00189">
    <property type="entry name" value="LIPOYL"/>
    <property type="match status" value="1"/>
</dbReference>
<feature type="domain" description="Peripheral subunit-binding (PSBD)" evidence="9">
    <location>
        <begin position="215"/>
        <end position="252"/>
    </location>
</feature>
<dbReference type="PROSITE" id="PS51826">
    <property type="entry name" value="PSBD"/>
    <property type="match status" value="2"/>
</dbReference>
<dbReference type="InterPro" id="IPR050743">
    <property type="entry name" value="2-oxoacid_DH_E2_comp"/>
</dbReference>
<feature type="compositionally biased region" description="Low complexity" evidence="7">
    <location>
        <begin position="172"/>
        <end position="185"/>
    </location>
</feature>
<comment type="caution">
    <text evidence="10">The sequence shown here is derived from an EMBL/GenBank/DDBJ whole genome shotgun (WGS) entry which is preliminary data.</text>
</comment>
<evidence type="ECO:0000259" key="9">
    <source>
        <dbReference type="PROSITE" id="PS51826"/>
    </source>
</evidence>
<proteinExistence type="inferred from homology"/>
<organism evidence="10 11">
    <name type="scientific">Actinomadura gamaensis</name>
    <dbReference type="NCBI Taxonomy" id="1763541"/>
    <lineage>
        <taxon>Bacteria</taxon>
        <taxon>Bacillati</taxon>
        <taxon>Actinomycetota</taxon>
        <taxon>Actinomycetes</taxon>
        <taxon>Streptosporangiales</taxon>
        <taxon>Thermomonosporaceae</taxon>
        <taxon>Actinomadura</taxon>
    </lineage>
</organism>
<feature type="domain" description="Peripheral subunit-binding (PSBD)" evidence="9">
    <location>
        <begin position="129"/>
        <end position="166"/>
    </location>
</feature>
<keyword evidence="11" id="KW-1185">Reference proteome</keyword>
<dbReference type="InterPro" id="IPR036625">
    <property type="entry name" value="E3-bd_dom_sf"/>
</dbReference>
<dbReference type="Pfam" id="PF00364">
    <property type="entry name" value="Biotin_lipoyl"/>
    <property type="match status" value="1"/>
</dbReference>
<dbReference type="PROSITE" id="PS50968">
    <property type="entry name" value="BIOTINYL_LIPOYL"/>
    <property type="match status" value="1"/>
</dbReference>
<feature type="region of interest" description="Disordered" evidence="7">
    <location>
        <begin position="77"/>
        <end position="126"/>
    </location>
</feature>
<dbReference type="EC" id="2.3.1.-" evidence="6"/>
<feature type="region of interest" description="Disordered" evidence="7">
    <location>
        <begin position="257"/>
        <end position="303"/>
    </location>
</feature>
<feature type="domain" description="Lipoyl-binding" evidence="8">
    <location>
        <begin position="1"/>
        <end position="76"/>
    </location>
</feature>
<accession>A0ABV9TSW0</accession>
<evidence type="ECO:0000256" key="7">
    <source>
        <dbReference type="SAM" id="MobiDB-lite"/>
    </source>
</evidence>
<gene>
    <name evidence="10" type="ORF">ACFPCY_07070</name>
</gene>
<evidence type="ECO:0000256" key="2">
    <source>
        <dbReference type="ARBA" id="ARBA00007317"/>
    </source>
</evidence>
<dbReference type="SUPFAM" id="SSF51230">
    <property type="entry name" value="Single hybrid motif"/>
    <property type="match status" value="1"/>
</dbReference>
<evidence type="ECO:0000313" key="11">
    <source>
        <dbReference type="Proteomes" id="UP001595872"/>
    </source>
</evidence>
<feature type="compositionally biased region" description="Low complexity" evidence="7">
    <location>
        <begin position="257"/>
        <end position="275"/>
    </location>
</feature>
<keyword evidence="5 6" id="KW-0012">Acyltransferase</keyword>
<evidence type="ECO:0000256" key="1">
    <source>
        <dbReference type="ARBA" id="ARBA00001938"/>
    </source>
</evidence>
<dbReference type="InterPro" id="IPR000089">
    <property type="entry name" value="Biotin_lipoyl"/>
</dbReference>
<feature type="region of interest" description="Disordered" evidence="7">
    <location>
        <begin position="166"/>
        <end position="215"/>
    </location>
</feature>
<dbReference type="PANTHER" id="PTHR43178">
    <property type="entry name" value="DIHYDROLIPOAMIDE ACETYLTRANSFERASE COMPONENT OF PYRUVATE DEHYDROGENASE COMPLEX"/>
    <property type="match status" value="1"/>
</dbReference>
<dbReference type="InterPro" id="IPR003016">
    <property type="entry name" value="2-oxoA_DH_lipoyl-BS"/>
</dbReference>
<feature type="compositionally biased region" description="Pro residues" evidence="7">
    <location>
        <begin position="96"/>
        <end position="122"/>
    </location>
</feature>
<dbReference type="InterPro" id="IPR004167">
    <property type="entry name" value="PSBD"/>
</dbReference>
<evidence type="ECO:0000256" key="6">
    <source>
        <dbReference type="RuleBase" id="RU003423"/>
    </source>
</evidence>
<comment type="similarity">
    <text evidence="2 6">Belongs to the 2-oxoacid dehydrogenase family.</text>
</comment>
<dbReference type="SUPFAM" id="SSF52777">
    <property type="entry name" value="CoA-dependent acyltransferases"/>
    <property type="match status" value="1"/>
</dbReference>